<comment type="similarity">
    <text evidence="1">Belongs to the nitronate monooxygenase family. NMO class I subfamily.</text>
</comment>
<dbReference type="InterPro" id="IPR004136">
    <property type="entry name" value="NMO"/>
</dbReference>
<dbReference type="SUPFAM" id="SSF51412">
    <property type="entry name" value="Inosine monophosphate dehydrogenase (IMPDH)"/>
    <property type="match status" value="1"/>
</dbReference>
<evidence type="ECO:0000256" key="3">
    <source>
        <dbReference type="ARBA" id="ARBA00022643"/>
    </source>
</evidence>
<evidence type="ECO:0000256" key="4">
    <source>
        <dbReference type="ARBA" id="ARBA00023002"/>
    </source>
</evidence>
<dbReference type="FunFam" id="3.20.20.70:FF:000210">
    <property type="entry name" value="2-nitropropane dioxygenase"/>
    <property type="match status" value="1"/>
</dbReference>
<evidence type="ECO:0000256" key="5">
    <source>
        <dbReference type="ARBA" id="ARBA00023033"/>
    </source>
</evidence>
<dbReference type="PANTHER" id="PTHR42747:SF4">
    <property type="entry name" value="BLR1330 PROTEIN"/>
    <property type="match status" value="1"/>
</dbReference>
<dbReference type="InterPro" id="IPR013785">
    <property type="entry name" value="Aldolase_TIM"/>
</dbReference>
<reference evidence="6 7" key="1">
    <citation type="submission" date="2019-02" db="EMBL/GenBank/DDBJ databases">
        <title>Complete Genome Sequence and Methylome Analysis of Brevibacterium luteolum NEB1784.</title>
        <authorList>
            <person name="Fomenkov A."/>
            <person name="Roberts R.J."/>
        </authorList>
    </citation>
    <scope>NUCLEOTIDE SEQUENCE [LARGE SCALE GENOMIC DNA]</scope>
    <source>
        <strain evidence="6 7">NEB1784</strain>
    </source>
</reference>
<sequence length="326" mass="34128">MALPEVLTRPLRLPVIASPMFIASGPQLVTAQCQAGVIGAFPTLNARPAELLDEWLHEIEESNEAYAKANPDKPVGAVAANLIVHRSNNRIEADLETIVKHQVPIVITSLGARTEVNDAVHSYGGIVLHDVIHNGFAHKAIEKGADGLILVAAGAGGHAGMLSPFAFLNEVRAWFDGPIALSGALAHGRSVLAAQAAGADFAYVGSAFLSTPEAQVTDGYRQMIVDSTASDIVYTNLFTGVHGNYLRGSIEAAGLDPDNLPESDPSKMNFGSGGSEKSKAWRDIWGSGQGIGTIDESLPAGELVARLADEYEAAKADMLATLGVSS</sequence>
<proteinExistence type="inferred from homology"/>
<dbReference type="GO" id="GO:0018580">
    <property type="term" value="F:nitronate monooxygenase activity"/>
    <property type="evidence" value="ECO:0007669"/>
    <property type="project" value="InterPro"/>
</dbReference>
<keyword evidence="5 6" id="KW-0503">Monooxygenase</keyword>
<dbReference type="Proteomes" id="UP000501518">
    <property type="component" value="Chromosome"/>
</dbReference>
<keyword evidence="3" id="KW-0288">FMN</keyword>
<dbReference type="Gene3D" id="3.20.20.70">
    <property type="entry name" value="Aldolase class I"/>
    <property type="match status" value="1"/>
</dbReference>
<dbReference type="EMBL" id="CP035810">
    <property type="protein sequence ID" value="QIN28970.1"/>
    <property type="molecule type" value="Genomic_DNA"/>
</dbReference>
<gene>
    <name evidence="6" type="ORF">EW640_06520</name>
</gene>
<dbReference type="CDD" id="cd04730">
    <property type="entry name" value="NPD_like"/>
    <property type="match status" value="1"/>
</dbReference>
<dbReference type="PANTHER" id="PTHR42747">
    <property type="entry name" value="NITRONATE MONOOXYGENASE-RELATED"/>
    <property type="match status" value="1"/>
</dbReference>
<evidence type="ECO:0000313" key="6">
    <source>
        <dbReference type="EMBL" id="QIN28970.1"/>
    </source>
</evidence>
<name>A0A6G8KWT2_9MICO</name>
<organism evidence="6 7">
    <name type="scientific">Brevibacterium luteolum</name>
    <dbReference type="NCBI Taxonomy" id="199591"/>
    <lineage>
        <taxon>Bacteria</taxon>
        <taxon>Bacillati</taxon>
        <taxon>Actinomycetota</taxon>
        <taxon>Actinomycetes</taxon>
        <taxon>Micrococcales</taxon>
        <taxon>Brevibacteriaceae</taxon>
        <taxon>Brevibacterium</taxon>
    </lineage>
</organism>
<dbReference type="KEGG" id="blut:EW640_06520"/>
<keyword evidence="4" id="KW-0560">Oxidoreductase</keyword>
<evidence type="ECO:0000313" key="7">
    <source>
        <dbReference type="Proteomes" id="UP000501518"/>
    </source>
</evidence>
<evidence type="ECO:0000256" key="1">
    <source>
        <dbReference type="ARBA" id="ARBA00009881"/>
    </source>
</evidence>
<evidence type="ECO:0000256" key="2">
    <source>
        <dbReference type="ARBA" id="ARBA00022630"/>
    </source>
</evidence>
<protein>
    <submittedName>
        <fullName evidence="6">Nitronate monooxygenase</fullName>
    </submittedName>
</protein>
<keyword evidence="2" id="KW-0285">Flavoprotein</keyword>
<dbReference type="AlphaFoldDB" id="A0A6G8KWT2"/>
<dbReference type="Pfam" id="PF03060">
    <property type="entry name" value="NMO"/>
    <property type="match status" value="1"/>
</dbReference>
<accession>A0A6G8KWT2</accession>
<dbReference type="RefSeq" id="WP_165883412.1">
    <property type="nucleotide sequence ID" value="NZ_CP035810.1"/>
</dbReference>